<feature type="region of interest" description="Disordered" evidence="1">
    <location>
        <begin position="1"/>
        <end position="29"/>
    </location>
</feature>
<dbReference type="EMBL" id="LXQA010649561">
    <property type="protein sequence ID" value="MCI64120.1"/>
    <property type="molecule type" value="Genomic_DNA"/>
</dbReference>
<protein>
    <submittedName>
        <fullName evidence="2">Uncharacterized protein</fullName>
    </submittedName>
</protein>
<evidence type="ECO:0000313" key="2">
    <source>
        <dbReference type="EMBL" id="MCI64120.1"/>
    </source>
</evidence>
<feature type="compositionally biased region" description="Low complexity" evidence="1">
    <location>
        <begin position="1"/>
        <end position="17"/>
    </location>
</feature>
<dbReference type="Proteomes" id="UP000265520">
    <property type="component" value="Unassembled WGS sequence"/>
</dbReference>
<evidence type="ECO:0000313" key="3">
    <source>
        <dbReference type="Proteomes" id="UP000265520"/>
    </source>
</evidence>
<reference evidence="2 3" key="1">
    <citation type="journal article" date="2018" name="Front. Plant Sci.">
        <title>Red Clover (Trifolium pratense) and Zigzag Clover (T. medium) - A Picture of Genomic Similarities and Differences.</title>
        <authorList>
            <person name="Dluhosova J."/>
            <person name="Istvanek J."/>
            <person name="Nedelnik J."/>
            <person name="Repkova J."/>
        </authorList>
    </citation>
    <scope>NUCLEOTIDE SEQUENCE [LARGE SCALE GENOMIC DNA]</scope>
    <source>
        <strain evidence="3">cv. 10/8</strain>
        <tissue evidence="2">Leaf</tissue>
    </source>
</reference>
<keyword evidence="3" id="KW-1185">Reference proteome</keyword>
<name>A0A392TV10_9FABA</name>
<organism evidence="2 3">
    <name type="scientific">Trifolium medium</name>
    <dbReference type="NCBI Taxonomy" id="97028"/>
    <lineage>
        <taxon>Eukaryota</taxon>
        <taxon>Viridiplantae</taxon>
        <taxon>Streptophyta</taxon>
        <taxon>Embryophyta</taxon>
        <taxon>Tracheophyta</taxon>
        <taxon>Spermatophyta</taxon>
        <taxon>Magnoliopsida</taxon>
        <taxon>eudicotyledons</taxon>
        <taxon>Gunneridae</taxon>
        <taxon>Pentapetalae</taxon>
        <taxon>rosids</taxon>
        <taxon>fabids</taxon>
        <taxon>Fabales</taxon>
        <taxon>Fabaceae</taxon>
        <taxon>Papilionoideae</taxon>
        <taxon>50 kb inversion clade</taxon>
        <taxon>NPAAA clade</taxon>
        <taxon>Hologalegina</taxon>
        <taxon>IRL clade</taxon>
        <taxon>Trifolieae</taxon>
        <taxon>Trifolium</taxon>
    </lineage>
</organism>
<sequence length="29" mass="2872">MGNTSASPSQTSASARTGWLPSLAASPHT</sequence>
<comment type="caution">
    <text evidence="2">The sequence shown here is derived from an EMBL/GenBank/DDBJ whole genome shotgun (WGS) entry which is preliminary data.</text>
</comment>
<feature type="non-terminal residue" evidence="2">
    <location>
        <position position="29"/>
    </location>
</feature>
<accession>A0A392TV10</accession>
<dbReference type="AlphaFoldDB" id="A0A392TV10"/>
<evidence type="ECO:0000256" key="1">
    <source>
        <dbReference type="SAM" id="MobiDB-lite"/>
    </source>
</evidence>
<proteinExistence type="predicted"/>